<dbReference type="InParanoid" id="G3J5W3"/>
<dbReference type="VEuPathDB" id="FungiDB:CCM_01573"/>
<feature type="compositionally biased region" description="Basic residues" evidence="2">
    <location>
        <begin position="1"/>
        <end position="16"/>
    </location>
</feature>
<dbReference type="Proteomes" id="UP000001610">
    <property type="component" value="Unassembled WGS sequence"/>
</dbReference>
<protein>
    <submittedName>
        <fullName evidence="3">Uncharacterized protein</fullName>
    </submittedName>
</protein>
<reference evidence="3 4" key="1">
    <citation type="journal article" date="2011" name="Genome Biol.">
        <title>Genome sequence of the insect pathogenic fungus Cordyceps militaris, a valued traditional Chinese medicine.</title>
        <authorList>
            <person name="Zheng P."/>
            <person name="Xia Y."/>
            <person name="Xiao G."/>
            <person name="Xiong C."/>
            <person name="Hu X."/>
            <person name="Zhang S."/>
            <person name="Zheng H."/>
            <person name="Huang Y."/>
            <person name="Zhou Y."/>
            <person name="Wang S."/>
            <person name="Zhao G.P."/>
            <person name="Liu X."/>
            <person name="St Leger R.J."/>
            <person name="Wang C."/>
        </authorList>
    </citation>
    <scope>NUCLEOTIDE SEQUENCE [LARGE SCALE GENOMIC DNA]</scope>
    <source>
        <strain evidence="3 4">CM01</strain>
    </source>
</reference>
<evidence type="ECO:0000313" key="3">
    <source>
        <dbReference type="EMBL" id="EGX96915.1"/>
    </source>
</evidence>
<keyword evidence="1" id="KW-0175">Coiled coil</keyword>
<feature type="compositionally biased region" description="Basic and acidic residues" evidence="2">
    <location>
        <begin position="123"/>
        <end position="139"/>
    </location>
</feature>
<feature type="compositionally biased region" description="Basic and acidic residues" evidence="2">
    <location>
        <begin position="75"/>
        <end position="93"/>
    </location>
</feature>
<dbReference type="HOGENOM" id="CLU_677956_0_0_1"/>
<evidence type="ECO:0000313" key="4">
    <source>
        <dbReference type="Proteomes" id="UP000001610"/>
    </source>
</evidence>
<gene>
    <name evidence="3" type="ORF">CCM_01573</name>
</gene>
<evidence type="ECO:0000256" key="2">
    <source>
        <dbReference type="SAM" id="MobiDB-lite"/>
    </source>
</evidence>
<keyword evidence="4" id="KW-1185">Reference proteome</keyword>
<sequence>MGKRYTKKGRSARKGPPKPATMPLHEDVVIDNSPSANGAAPVGNAKSTDDDVMPVEESATIEQSTNASPGPSQQDSEKGSNSHMLTDLDHIDQQPRPTRSSSREVDIRGRDATARQQSPSQNRQRENGQEGSSRHEANSERSNSSEFHDPAIIKKGKQAVDKQAVDKQAVDKQAVDKQAVDKQVAELQRKLADMERKLKYAESESNNLRQRLGWWQDCAKARGKQLLEKNRVITDQISEIDSLKLDRAVWRGVRAPEHHHHYFPDGQCRRLVFFPCGKSYEWVYFPNGECHHAMAFPDGRLYRWKYLHYSKWPHWSSSHPATKSKDRRATESKDRPATDAKDHPATDSRAHPATDSRAHPATDSKDVLAEDHDNPPAGDMHTDASLPPAEQNYPWPLKERGRSTSM</sequence>
<organism evidence="3 4">
    <name type="scientific">Cordyceps militaris (strain CM01)</name>
    <name type="common">Caterpillar fungus</name>
    <dbReference type="NCBI Taxonomy" id="983644"/>
    <lineage>
        <taxon>Eukaryota</taxon>
        <taxon>Fungi</taxon>
        <taxon>Dikarya</taxon>
        <taxon>Ascomycota</taxon>
        <taxon>Pezizomycotina</taxon>
        <taxon>Sordariomycetes</taxon>
        <taxon>Hypocreomycetidae</taxon>
        <taxon>Hypocreales</taxon>
        <taxon>Cordycipitaceae</taxon>
        <taxon>Cordyceps</taxon>
    </lineage>
</organism>
<feature type="compositionally biased region" description="Polar residues" evidence="2">
    <location>
        <begin position="60"/>
        <end position="74"/>
    </location>
</feature>
<evidence type="ECO:0000256" key="1">
    <source>
        <dbReference type="SAM" id="Coils"/>
    </source>
</evidence>
<feature type="compositionally biased region" description="Basic and acidic residues" evidence="2">
    <location>
        <begin position="101"/>
        <end position="113"/>
    </location>
</feature>
<dbReference type="GeneID" id="18163604"/>
<feature type="compositionally biased region" description="Basic and acidic residues" evidence="2">
    <location>
        <begin position="397"/>
        <end position="406"/>
    </location>
</feature>
<dbReference type="RefSeq" id="XP_006666792.1">
    <property type="nucleotide sequence ID" value="XM_006666729.1"/>
</dbReference>
<proteinExistence type="predicted"/>
<feature type="region of interest" description="Disordered" evidence="2">
    <location>
        <begin position="316"/>
        <end position="406"/>
    </location>
</feature>
<feature type="region of interest" description="Disordered" evidence="2">
    <location>
        <begin position="1"/>
        <end position="149"/>
    </location>
</feature>
<name>G3J5W3_CORMM</name>
<accession>G3J5W3</accession>
<feature type="coiled-coil region" evidence="1">
    <location>
        <begin position="177"/>
        <end position="211"/>
    </location>
</feature>
<feature type="compositionally biased region" description="Basic and acidic residues" evidence="2">
    <location>
        <begin position="323"/>
        <end position="374"/>
    </location>
</feature>
<dbReference type="AlphaFoldDB" id="G3J5W3"/>
<dbReference type="EMBL" id="JH126399">
    <property type="protein sequence ID" value="EGX96915.1"/>
    <property type="molecule type" value="Genomic_DNA"/>
</dbReference>
<dbReference type="KEGG" id="cmt:CCM_01573"/>